<gene>
    <name evidence="2" type="ORF">UPYG_G00341970</name>
</gene>
<evidence type="ECO:0000313" key="2">
    <source>
        <dbReference type="EMBL" id="KAL0962576.1"/>
    </source>
</evidence>
<evidence type="ECO:0000313" key="3">
    <source>
        <dbReference type="Proteomes" id="UP001557470"/>
    </source>
</evidence>
<reference evidence="2 3" key="1">
    <citation type="submission" date="2024-06" db="EMBL/GenBank/DDBJ databases">
        <authorList>
            <person name="Pan Q."/>
            <person name="Wen M."/>
            <person name="Jouanno E."/>
            <person name="Zahm M."/>
            <person name="Klopp C."/>
            <person name="Cabau C."/>
            <person name="Louis A."/>
            <person name="Berthelot C."/>
            <person name="Parey E."/>
            <person name="Roest Crollius H."/>
            <person name="Montfort J."/>
            <person name="Robinson-Rechavi M."/>
            <person name="Bouchez O."/>
            <person name="Lampietro C."/>
            <person name="Lopez Roques C."/>
            <person name="Donnadieu C."/>
            <person name="Postlethwait J."/>
            <person name="Bobe J."/>
            <person name="Verreycken H."/>
            <person name="Guiguen Y."/>
        </authorList>
    </citation>
    <scope>NUCLEOTIDE SEQUENCE [LARGE SCALE GENOMIC DNA]</scope>
    <source>
        <strain evidence="2">Up_M1</strain>
        <tissue evidence="2">Testis</tissue>
    </source>
</reference>
<keyword evidence="3" id="KW-1185">Reference proteome</keyword>
<feature type="compositionally biased region" description="Polar residues" evidence="1">
    <location>
        <begin position="12"/>
        <end position="21"/>
    </location>
</feature>
<dbReference type="Proteomes" id="UP001557470">
    <property type="component" value="Unassembled WGS sequence"/>
</dbReference>
<sequence length="367" mass="39423">MAAAGGGLSFPGNVSGSTTPSVARARFPGRPWTPRSRLRSEKRPQRGRLGLEAGEVVTGGPRPINIGLTLSEDPSLVRLLGIAEKHKRQRAAGFNSSGSEEEEDFTGFGTEYRPLLAAHNISQSSSLRRSLLKPEKPPPPPDLSSNIKMAGNISKEDTQFGVGPELGNARKPQKPAKMAANKTSGVQSTGRQATCTKAIKCKDSTNSDSSDGKRDIEKAIPSATVRKGNRQYQTTKVGRVGRISGSRTAQHQSSRDKRGKLVWTLTVVKGKGKASKGKEPGEVTTGDTEVYNAEPERSGKRRRGSQQRDIFEAQARSGNGQKSTDIDKATKGVALSPTPVNKQEQSQQRNVSEKTEKSPEAATRGWS</sequence>
<organism evidence="2 3">
    <name type="scientific">Umbra pygmaea</name>
    <name type="common">Eastern mudminnow</name>
    <dbReference type="NCBI Taxonomy" id="75934"/>
    <lineage>
        <taxon>Eukaryota</taxon>
        <taxon>Metazoa</taxon>
        <taxon>Chordata</taxon>
        <taxon>Craniata</taxon>
        <taxon>Vertebrata</taxon>
        <taxon>Euteleostomi</taxon>
        <taxon>Actinopterygii</taxon>
        <taxon>Neopterygii</taxon>
        <taxon>Teleostei</taxon>
        <taxon>Protacanthopterygii</taxon>
        <taxon>Esociformes</taxon>
        <taxon>Umbridae</taxon>
        <taxon>Umbra</taxon>
    </lineage>
</organism>
<feature type="compositionally biased region" description="Polar residues" evidence="1">
    <location>
        <begin position="181"/>
        <end position="195"/>
    </location>
</feature>
<accession>A0ABD0WBD1</accession>
<comment type="caution">
    <text evidence="2">The sequence shown here is derived from an EMBL/GenBank/DDBJ whole genome shotgun (WGS) entry which is preliminary data.</text>
</comment>
<dbReference type="EMBL" id="JAGEUA010000011">
    <property type="protein sequence ID" value="KAL0962576.1"/>
    <property type="molecule type" value="Genomic_DNA"/>
</dbReference>
<dbReference type="AlphaFoldDB" id="A0ABD0WBD1"/>
<name>A0ABD0WBD1_UMBPY</name>
<feature type="compositionally biased region" description="Polar residues" evidence="1">
    <location>
        <begin position="338"/>
        <end position="350"/>
    </location>
</feature>
<evidence type="ECO:0000256" key="1">
    <source>
        <dbReference type="SAM" id="MobiDB-lite"/>
    </source>
</evidence>
<feature type="compositionally biased region" description="Basic and acidic residues" evidence="1">
    <location>
        <begin position="200"/>
        <end position="218"/>
    </location>
</feature>
<feature type="region of interest" description="Disordered" evidence="1">
    <location>
        <begin position="1"/>
        <end position="68"/>
    </location>
</feature>
<feature type="region of interest" description="Disordered" evidence="1">
    <location>
        <begin position="87"/>
        <end position="367"/>
    </location>
</feature>
<proteinExistence type="predicted"/>
<protein>
    <submittedName>
        <fullName evidence="2">Uncharacterized protein</fullName>
    </submittedName>
</protein>